<evidence type="ECO:0000256" key="1">
    <source>
        <dbReference type="ARBA" id="ARBA00009084"/>
    </source>
</evidence>
<feature type="site" description="Important for catalytic activity" evidence="5">
    <location>
        <position position="335"/>
    </location>
</feature>
<dbReference type="InterPro" id="IPR008948">
    <property type="entry name" value="L-Aspartase-like"/>
</dbReference>
<dbReference type="HAMAP" id="MF_00743">
    <property type="entry name" value="FumaraseC"/>
    <property type="match status" value="1"/>
</dbReference>
<dbReference type="GO" id="GO:0006099">
    <property type="term" value="P:tricarboxylic acid cycle"/>
    <property type="evidence" value="ECO:0007669"/>
    <property type="project" value="UniProtKB-UniRule"/>
</dbReference>
<dbReference type="GO" id="GO:0006106">
    <property type="term" value="P:fumarate metabolic process"/>
    <property type="evidence" value="ECO:0007669"/>
    <property type="project" value="InterPro"/>
</dbReference>
<dbReference type="InterPro" id="IPR005677">
    <property type="entry name" value="Fum_hydII"/>
</dbReference>
<dbReference type="SUPFAM" id="SSF48557">
    <property type="entry name" value="L-aspartase-like"/>
    <property type="match status" value="1"/>
</dbReference>
<feature type="binding site" evidence="5">
    <location>
        <position position="323"/>
    </location>
    <ligand>
        <name>substrate</name>
    </ligand>
</feature>
<dbReference type="PRINTS" id="PR00149">
    <property type="entry name" value="FUMRATELYASE"/>
</dbReference>
<organism evidence="8 9">
    <name type="scientific">Posidoniimonas polymericola</name>
    <dbReference type="NCBI Taxonomy" id="2528002"/>
    <lineage>
        <taxon>Bacteria</taxon>
        <taxon>Pseudomonadati</taxon>
        <taxon>Planctomycetota</taxon>
        <taxon>Planctomycetia</taxon>
        <taxon>Pirellulales</taxon>
        <taxon>Lacipirellulaceae</taxon>
        <taxon>Posidoniimonas</taxon>
    </lineage>
</organism>
<dbReference type="InterPro" id="IPR024083">
    <property type="entry name" value="Fumarase/histidase_N"/>
</dbReference>
<comment type="miscellaneous">
    <text evidence="5">There are 2 substrate-binding sites: the catalytic A site, and the non-catalytic B site that may play a role in the transfer of substrate or product between the active site and the solvent. Alternatively, the B site may bind allosteric effectors.</text>
</comment>
<dbReference type="FunFam" id="1.10.40.30:FF:000002">
    <property type="entry name" value="Fumarate hydratase class II"/>
    <property type="match status" value="1"/>
</dbReference>
<dbReference type="EC" id="4.2.1.2" evidence="5"/>
<comment type="subcellular location">
    <subcellularLocation>
        <location evidence="5">Cytoplasm</location>
    </subcellularLocation>
</comment>
<dbReference type="AlphaFoldDB" id="A0A5C5ZEB4"/>
<dbReference type="UniPathway" id="UPA00223">
    <property type="reaction ID" value="UER01007"/>
</dbReference>
<dbReference type="Proteomes" id="UP000318478">
    <property type="component" value="Unassembled WGS sequence"/>
</dbReference>
<dbReference type="InterPro" id="IPR018951">
    <property type="entry name" value="Fumarase_C_C"/>
</dbReference>
<comment type="subunit">
    <text evidence="5">Homotetramer.</text>
</comment>
<dbReference type="FunFam" id="1.10.275.10:FF:000001">
    <property type="entry name" value="Fumarate hydratase, mitochondrial"/>
    <property type="match status" value="1"/>
</dbReference>
<dbReference type="Pfam" id="PF00206">
    <property type="entry name" value="Lyase_1"/>
    <property type="match status" value="1"/>
</dbReference>
<evidence type="ECO:0000313" key="9">
    <source>
        <dbReference type="Proteomes" id="UP000318478"/>
    </source>
</evidence>
<comment type="catalytic activity">
    <reaction evidence="5">
        <text>(S)-malate = fumarate + H2O</text>
        <dbReference type="Rhea" id="RHEA:12460"/>
        <dbReference type="ChEBI" id="CHEBI:15377"/>
        <dbReference type="ChEBI" id="CHEBI:15589"/>
        <dbReference type="ChEBI" id="CHEBI:29806"/>
        <dbReference type="EC" id="4.2.1.2"/>
    </reaction>
</comment>
<comment type="similarity">
    <text evidence="1 5">Belongs to the class-II fumarase/aspartase family. Fumarase subfamily.</text>
</comment>
<evidence type="ECO:0000256" key="3">
    <source>
        <dbReference type="ARBA" id="ARBA00022532"/>
    </source>
</evidence>
<gene>
    <name evidence="5 8" type="primary">fumC</name>
    <name evidence="8" type="ORF">Pla123a_02970</name>
</gene>
<comment type="function">
    <text evidence="5">Involved in the TCA cycle. Catalyzes the stereospecific interconversion of fumarate to L-malate.</text>
</comment>
<reference evidence="8 9" key="1">
    <citation type="submission" date="2019-02" db="EMBL/GenBank/DDBJ databases">
        <title>Deep-cultivation of Planctomycetes and their phenomic and genomic characterization uncovers novel biology.</title>
        <authorList>
            <person name="Wiegand S."/>
            <person name="Jogler M."/>
            <person name="Boedeker C."/>
            <person name="Pinto D."/>
            <person name="Vollmers J."/>
            <person name="Rivas-Marin E."/>
            <person name="Kohn T."/>
            <person name="Peeters S.H."/>
            <person name="Heuer A."/>
            <person name="Rast P."/>
            <person name="Oberbeckmann S."/>
            <person name="Bunk B."/>
            <person name="Jeske O."/>
            <person name="Meyerdierks A."/>
            <person name="Storesund J.E."/>
            <person name="Kallscheuer N."/>
            <person name="Luecker S."/>
            <person name="Lage O.M."/>
            <person name="Pohl T."/>
            <person name="Merkel B.J."/>
            <person name="Hornburger P."/>
            <person name="Mueller R.-W."/>
            <person name="Bruemmer F."/>
            <person name="Labrenz M."/>
            <person name="Spormann A.M."/>
            <person name="Op Den Camp H."/>
            <person name="Overmann J."/>
            <person name="Amann R."/>
            <person name="Jetten M.S.M."/>
            <person name="Mascher T."/>
            <person name="Medema M.H."/>
            <person name="Devos D.P."/>
            <person name="Kaster A.-K."/>
            <person name="Ovreas L."/>
            <person name="Rohde M."/>
            <person name="Galperin M.Y."/>
            <person name="Jogler C."/>
        </authorList>
    </citation>
    <scope>NUCLEOTIDE SEQUENCE [LARGE SCALE GENOMIC DNA]</scope>
    <source>
        <strain evidence="8 9">Pla123a</strain>
    </source>
</reference>
<accession>A0A5C5ZEB4</accession>
<feature type="binding site" evidence="5">
    <location>
        <begin position="98"/>
        <end position="100"/>
    </location>
    <ligand>
        <name>substrate</name>
    </ligand>
</feature>
<dbReference type="GO" id="GO:0005737">
    <property type="term" value="C:cytoplasm"/>
    <property type="evidence" value="ECO:0007669"/>
    <property type="project" value="UniProtKB-SubCell"/>
</dbReference>
<feature type="domain" description="Fumarase C C-terminal" evidence="7">
    <location>
        <begin position="415"/>
        <end position="467"/>
    </location>
</feature>
<dbReference type="InterPro" id="IPR000362">
    <property type="entry name" value="Fumarate_lyase_fam"/>
</dbReference>
<evidence type="ECO:0000256" key="4">
    <source>
        <dbReference type="ARBA" id="ARBA00023239"/>
    </source>
</evidence>
<feature type="binding site" evidence="5">
    <location>
        <position position="190"/>
    </location>
    <ligand>
        <name>substrate</name>
    </ligand>
</feature>
<dbReference type="Pfam" id="PF10415">
    <property type="entry name" value="FumaraseC_C"/>
    <property type="match status" value="1"/>
</dbReference>
<proteinExistence type="inferred from homology"/>
<feature type="binding site" evidence="5">
    <location>
        <begin position="142"/>
        <end position="144"/>
    </location>
    <ligand>
        <name>substrate</name>
    </ligand>
</feature>
<keyword evidence="3 5" id="KW-0816">Tricarboxylic acid cycle</keyword>
<dbReference type="Gene3D" id="1.20.200.10">
    <property type="entry name" value="Fumarase/aspartase (Central domain)"/>
    <property type="match status" value="1"/>
</dbReference>
<feature type="active site" evidence="5">
    <location>
        <position position="322"/>
    </location>
</feature>
<dbReference type="InterPro" id="IPR020557">
    <property type="entry name" value="Fumarate_lyase_CS"/>
</dbReference>
<evidence type="ECO:0000259" key="7">
    <source>
        <dbReference type="Pfam" id="PF10415"/>
    </source>
</evidence>
<feature type="binding site" evidence="5">
    <location>
        <begin position="328"/>
        <end position="330"/>
    </location>
    <ligand>
        <name>substrate</name>
    </ligand>
</feature>
<dbReference type="CDD" id="cd01362">
    <property type="entry name" value="Fumarase_classII"/>
    <property type="match status" value="1"/>
</dbReference>
<comment type="caution">
    <text evidence="8">The sequence shown here is derived from an EMBL/GenBank/DDBJ whole genome shotgun (WGS) entry which is preliminary data.</text>
</comment>
<evidence type="ECO:0000256" key="5">
    <source>
        <dbReference type="HAMAP-Rule" id="MF_00743"/>
    </source>
</evidence>
<feature type="binding site" description="in site B" evidence="5">
    <location>
        <begin position="132"/>
        <end position="135"/>
    </location>
    <ligand>
        <name>substrate</name>
    </ligand>
</feature>
<dbReference type="FunFam" id="1.20.200.10:FF:000001">
    <property type="entry name" value="Fumarate hydratase, mitochondrial"/>
    <property type="match status" value="1"/>
</dbReference>
<keyword evidence="2 5" id="KW-0963">Cytoplasm</keyword>
<feature type="active site" description="Proton donor/acceptor" evidence="5">
    <location>
        <position position="191"/>
    </location>
</feature>
<protein>
    <recommendedName>
        <fullName evidence="5">Fumarate hydratase class II</fullName>
        <shortName evidence="5">Fumarase C</shortName>
        <ecNumber evidence="5">4.2.1.2</ecNumber>
    </recommendedName>
    <alternativeName>
        <fullName evidence="5">Aerobic fumarase</fullName>
    </alternativeName>
    <alternativeName>
        <fullName evidence="5">Iron-independent fumarase</fullName>
    </alternativeName>
</protein>
<dbReference type="InterPro" id="IPR022761">
    <property type="entry name" value="Fumarate_lyase_N"/>
</dbReference>
<evidence type="ECO:0000313" key="8">
    <source>
        <dbReference type="EMBL" id="TWT85490.1"/>
    </source>
</evidence>
<sequence>MSNTRTERDTMGEMQVPSDALYGASTARAVDNFPIAHQPVPADVVHAFGYLKAACAEANLQLGKLDAKRAEVIIAASMEVAEGKHDEHFPVDVYQTGSGTSTNMNANEVIANLANLKLGFELGAKGADGAVHPNDHVNMGQSSNDTFPTAMHIAGAAAISGRLAPALERLATALGDKAKAWDKIVKIGRTHLMDATPIRVGQVFGGYAAQAGYSATRAGRALARLLENMPIGGTAVGTGINTHPEFAAKVCAALSKQLGVEFAEANNHPEAQAAKDSFVEAHGELKAIAVALSKIANDIRHLGSGPRCSLGELMLPATQPGSSIMPGKVNPVMCESIMQVACRVIGNDATVTTAGLGGVGSIFELNVAMPVMIDAFMQSVTLLTNGAGVFVDKLVEGLEVDAERCRGLIDQSLMMVTSLAPEIGYEKAAKLAKDALKSGQTIREICLEEKVLGEAELDKLLEPMSMTDPHA</sequence>
<dbReference type="PROSITE" id="PS00163">
    <property type="entry name" value="FUMARATE_LYASES"/>
    <property type="match status" value="1"/>
</dbReference>
<dbReference type="GO" id="GO:0004333">
    <property type="term" value="F:fumarate hydratase activity"/>
    <property type="evidence" value="ECO:0007669"/>
    <property type="project" value="UniProtKB-UniRule"/>
</dbReference>
<dbReference type="PANTHER" id="PTHR11444">
    <property type="entry name" value="ASPARTATEAMMONIA/ARGININOSUCCINATE/ADENYLOSUCCINATE LYASE"/>
    <property type="match status" value="1"/>
</dbReference>
<dbReference type="RefSeq" id="WP_146583750.1">
    <property type="nucleotide sequence ID" value="NZ_SJPO01000001.1"/>
</dbReference>
<dbReference type="NCBIfam" id="NF008909">
    <property type="entry name" value="PRK12273.1"/>
    <property type="match status" value="1"/>
</dbReference>
<evidence type="ECO:0000259" key="6">
    <source>
        <dbReference type="Pfam" id="PF00206"/>
    </source>
</evidence>
<keyword evidence="9" id="KW-1185">Reference proteome</keyword>
<dbReference type="Gene3D" id="1.10.40.30">
    <property type="entry name" value="Fumarase/aspartase (C-terminal domain)"/>
    <property type="match status" value="1"/>
</dbReference>
<dbReference type="OrthoDB" id="9802809at2"/>
<dbReference type="EMBL" id="SJPO01000001">
    <property type="protein sequence ID" value="TWT85490.1"/>
    <property type="molecule type" value="Genomic_DNA"/>
</dbReference>
<comment type="pathway">
    <text evidence="5">Carbohydrate metabolism; tricarboxylic acid cycle; (S)-malate from fumarate: step 1/1.</text>
</comment>
<dbReference type="Gene3D" id="1.10.275.10">
    <property type="entry name" value="Fumarase/aspartase (N-terminal domain)"/>
    <property type="match status" value="1"/>
</dbReference>
<keyword evidence="4 5" id="KW-0456">Lyase</keyword>
<name>A0A5C5ZEB4_9BACT</name>
<feature type="domain" description="Fumarate lyase N-terminal" evidence="6">
    <location>
        <begin position="12"/>
        <end position="346"/>
    </location>
</feature>
<evidence type="ECO:0000256" key="2">
    <source>
        <dbReference type="ARBA" id="ARBA00022490"/>
    </source>
</evidence>
<dbReference type="PANTHER" id="PTHR11444:SF22">
    <property type="entry name" value="FUMARATE HYDRATASE CLASS II"/>
    <property type="match status" value="1"/>
</dbReference>